<reference evidence="2 3" key="1">
    <citation type="journal article" date="2016" name="Nat. Commun.">
        <title>Thousands of microbial genomes shed light on interconnected biogeochemical processes in an aquifer system.</title>
        <authorList>
            <person name="Anantharaman K."/>
            <person name="Brown C.T."/>
            <person name="Hug L.A."/>
            <person name="Sharon I."/>
            <person name="Castelle C.J."/>
            <person name="Probst A.J."/>
            <person name="Thomas B.C."/>
            <person name="Singh A."/>
            <person name="Wilkins M.J."/>
            <person name="Karaoz U."/>
            <person name="Brodie E.L."/>
            <person name="Williams K.H."/>
            <person name="Hubbard S.S."/>
            <person name="Banfield J.F."/>
        </authorList>
    </citation>
    <scope>NUCLEOTIDE SEQUENCE [LARGE SCALE GENOMIC DNA]</scope>
</reference>
<evidence type="ECO:0000313" key="2">
    <source>
        <dbReference type="EMBL" id="OGF31768.1"/>
    </source>
</evidence>
<evidence type="ECO:0000313" key="3">
    <source>
        <dbReference type="Proteomes" id="UP000179001"/>
    </source>
</evidence>
<organism evidence="2 3">
    <name type="scientific">Candidatus Falkowbacteria bacterium RIFOXYC2_FULL_36_12</name>
    <dbReference type="NCBI Taxonomy" id="1798002"/>
    <lineage>
        <taxon>Bacteria</taxon>
        <taxon>Candidatus Falkowiibacteriota</taxon>
    </lineage>
</organism>
<dbReference type="STRING" id="1798002.A2478_04760"/>
<evidence type="ECO:0000256" key="1">
    <source>
        <dbReference type="SAM" id="Phobius"/>
    </source>
</evidence>
<dbReference type="AlphaFoldDB" id="A0A1F5SYH0"/>
<protein>
    <recommendedName>
        <fullName evidence="4">DUF11 domain-containing protein</fullName>
    </recommendedName>
</protein>
<evidence type="ECO:0008006" key="4">
    <source>
        <dbReference type="Google" id="ProtNLM"/>
    </source>
</evidence>
<keyword evidence="1" id="KW-0812">Transmembrane</keyword>
<comment type="caution">
    <text evidence="2">The sequence shown here is derived from an EMBL/GenBank/DDBJ whole genome shotgun (WGS) entry which is preliminary data.</text>
</comment>
<dbReference type="Gene3D" id="2.60.40.1170">
    <property type="entry name" value="Mu homology domain, subdomain B"/>
    <property type="match status" value="1"/>
</dbReference>
<feature type="transmembrane region" description="Helical" evidence="1">
    <location>
        <begin position="27"/>
        <end position="49"/>
    </location>
</feature>
<accession>A0A1F5SYH0</accession>
<dbReference type="Proteomes" id="UP000179001">
    <property type="component" value="Unassembled WGS sequence"/>
</dbReference>
<dbReference type="EMBL" id="MFGJ01000007">
    <property type="protein sequence ID" value="OGF31768.1"/>
    <property type="molecule type" value="Genomic_DNA"/>
</dbReference>
<name>A0A1F5SYH0_9BACT</name>
<gene>
    <name evidence="2" type="ORF">A2478_04760</name>
</gene>
<sequence length="586" mass="67271">MKQLIQYPKERLARRYRIRYQHNRKHLYLDLAIVCSLLFLIGLNIFYWLGGFHYFFNRVNIEVKVGQEEIISGDQTAFFITYENNNKYDIHEAKLSLNFPKNFILQEISRPDYDRATNTLPIGNLAPGSNGSLIVAGKVLGEINQPQNIWVNFSFYKTNKQGTRLWGLFRKIEEKEFTITGSKLATEFSLPDKIVSQQEFVLPFSIRNNMGVELEEVKVVPRPMVGFSVFVTTDTYLENSWHYYKVIPDTEIIEQPKIKIETDKDSFELAFDVFIRIQGQYFKQSEFIVRKDVFNPELYISQTIDRLAIKAGDWVSGTIKLENKGQYSIEDNNLEIELVGDYWDTAVWQPKVGKVENNILKVNFEQLPELELLQPGEIKEFIFKFKTKTFVPGVINPELAVSTNLGFTVEGLQVFFRGDTSDLRISSNLTLRAYARYYTDEGDQLGRGPLPPTVNQPTKYWVFLQVLNDINSMDNVKLTATLPSNVSWVNNTNVPVGNAVSYNSSNRQITWSISKIKIDPKNIGVAFEVELIPFSSQLGQFATLLQNIEIFGQDSFTSENISTRVNNVTTDLTFDRIASKKGGRVK</sequence>
<keyword evidence="1" id="KW-0472">Membrane</keyword>
<keyword evidence="1" id="KW-1133">Transmembrane helix</keyword>
<proteinExistence type="predicted"/>